<name>A0AAU9TSB3_EUPED</name>
<evidence type="ECO:0008006" key="4">
    <source>
        <dbReference type="Google" id="ProtNLM"/>
    </source>
</evidence>
<proteinExistence type="predicted"/>
<reference evidence="2" key="1">
    <citation type="submission" date="2022-03" db="EMBL/GenBank/DDBJ databases">
        <authorList>
            <person name="Tunstrom K."/>
        </authorList>
    </citation>
    <scope>NUCLEOTIDE SEQUENCE</scope>
</reference>
<dbReference type="Proteomes" id="UP001153954">
    <property type="component" value="Unassembled WGS sequence"/>
</dbReference>
<feature type="compositionally biased region" description="Low complexity" evidence="1">
    <location>
        <begin position="257"/>
        <end position="279"/>
    </location>
</feature>
<feature type="region of interest" description="Disordered" evidence="1">
    <location>
        <begin position="246"/>
        <end position="290"/>
    </location>
</feature>
<feature type="region of interest" description="Disordered" evidence="1">
    <location>
        <begin position="190"/>
        <end position="232"/>
    </location>
</feature>
<comment type="caution">
    <text evidence="2">The sequence shown here is derived from an EMBL/GenBank/DDBJ whole genome shotgun (WGS) entry which is preliminary data.</text>
</comment>
<sequence>MASNSNYMVNVPKLRGRENYNELCFAAENFLVLEGTLGFIKPELGQAPVGAVDDAKTRAKLILTINPSIYVHIKEVKSTKELWNKLKSLYDDFGFTRRIGLLRNLISIRLEDCDSMNSYVTQLVETEHKLAGSGFNIIYKCQSFDDFKQAIELPQNIVASTSSGIVVGSSKKSTQPNVNDFINNMKTSAECTKRAQSVESSPESSANEDEKRPRIGSQSPPPPRNGSSTINENAEGLPVIAHRQPPLSLVEGPGWNQPAAAAAPASPKRQSASQQQPQANGRSAPRSGYPPITAECLPNWTLHFDNIRQRLGHAPNACPLGKRVRFLPGSIEEFRRTKISFGGHKAG</sequence>
<organism evidence="2 3">
    <name type="scientific">Euphydryas editha</name>
    <name type="common">Edith's checkerspot</name>
    <dbReference type="NCBI Taxonomy" id="104508"/>
    <lineage>
        <taxon>Eukaryota</taxon>
        <taxon>Metazoa</taxon>
        <taxon>Ecdysozoa</taxon>
        <taxon>Arthropoda</taxon>
        <taxon>Hexapoda</taxon>
        <taxon>Insecta</taxon>
        <taxon>Pterygota</taxon>
        <taxon>Neoptera</taxon>
        <taxon>Endopterygota</taxon>
        <taxon>Lepidoptera</taxon>
        <taxon>Glossata</taxon>
        <taxon>Ditrysia</taxon>
        <taxon>Papilionoidea</taxon>
        <taxon>Nymphalidae</taxon>
        <taxon>Nymphalinae</taxon>
        <taxon>Euphydryas</taxon>
    </lineage>
</organism>
<gene>
    <name evidence="2" type="ORF">EEDITHA_LOCUS4627</name>
</gene>
<keyword evidence="3" id="KW-1185">Reference proteome</keyword>
<evidence type="ECO:0000313" key="2">
    <source>
        <dbReference type="EMBL" id="CAH2088470.1"/>
    </source>
</evidence>
<dbReference type="AlphaFoldDB" id="A0AAU9TSB3"/>
<feature type="compositionally biased region" description="Polar residues" evidence="1">
    <location>
        <begin position="190"/>
        <end position="205"/>
    </location>
</feature>
<dbReference type="Pfam" id="PF14223">
    <property type="entry name" value="Retrotran_gag_2"/>
    <property type="match status" value="1"/>
</dbReference>
<evidence type="ECO:0000313" key="3">
    <source>
        <dbReference type="Proteomes" id="UP001153954"/>
    </source>
</evidence>
<protein>
    <recommendedName>
        <fullName evidence="4">Gag protein</fullName>
    </recommendedName>
</protein>
<dbReference type="EMBL" id="CAKOGL010000007">
    <property type="protein sequence ID" value="CAH2088470.1"/>
    <property type="molecule type" value="Genomic_DNA"/>
</dbReference>
<accession>A0AAU9TSB3</accession>
<evidence type="ECO:0000256" key="1">
    <source>
        <dbReference type="SAM" id="MobiDB-lite"/>
    </source>
</evidence>